<dbReference type="AlphaFoldDB" id="A0A1J5GAM3"/>
<proteinExistence type="inferred from homology"/>
<evidence type="ECO:0000313" key="3">
    <source>
        <dbReference type="EMBL" id="OIP69348.1"/>
    </source>
</evidence>
<sequence length="352" mass="39592">MDVKKLLTITKERDASDLHLTTGIPPVIRVNGKLQKLNLPELTSQDVQEMIYSIITDKQKNNFEENHELDFSFEVENVARFRTNIFQTQRGKAAAFRLIPEKIKTLAELNMPEEISIFTKKLKGFVLVTGPTGSGKTTTLAALIDIINRERYEHIITIEDPIEFIHAHKNCVIDQREVGIHTNSFAGALRSALREDPDVILVGEMRDLETISMAVTAAETGHLVFSTLHTNSAAETIERIINVFPPHQQAQIRMQVAESILGMVAQTLIPTLDGEGRVPAIELTIATPAIKNLIREEKIHQMPSIIQMGRKDGMISLDQCLKNLLVEGKISREEAIKRAIDKKVFMEIRSKF</sequence>
<dbReference type="GO" id="GO:0016887">
    <property type="term" value="F:ATP hydrolysis activity"/>
    <property type="evidence" value="ECO:0007669"/>
    <property type="project" value="InterPro"/>
</dbReference>
<dbReference type="EMBL" id="PFKO01000237">
    <property type="protein sequence ID" value="PIY32286.1"/>
    <property type="molecule type" value="Genomic_DNA"/>
</dbReference>
<dbReference type="Pfam" id="PF00437">
    <property type="entry name" value="T2SSE"/>
    <property type="match status" value="1"/>
</dbReference>
<accession>A0A2M7PQ27</accession>
<dbReference type="InterPro" id="IPR001482">
    <property type="entry name" value="T2SS/T4SS_dom"/>
</dbReference>
<dbReference type="CDD" id="cd01131">
    <property type="entry name" value="PilT"/>
    <property type="match status" value="1"/>
</dbReference>
<evidence type="ECO:0000313" key="6">
    <source>
        <dbReference type="Proteomes" id="UP000230646"/>
    </source>
</evidence>
<evidence type="ECO:0000259" key="2">
    <source>
        <dbReference type="PROSITE" id="PS00662"/>
    </source>
</evidence>
<dbReference type="InterPro" id="IPR003593">
    <property type="entry name" value="AAA+_ATPase"/>
</dbReference>
<dbReference type="Proteomes" id="UP000182763">
    <property type="component" value="Unassembled WGS sequence"/>
</dbReference>
<name>A0A1J5GAM3_9BACT</name>
<comment type="caution">
    <text evidence="3">The sequence shown here is derived from an EMBL/GenBank/DDBJ whole genome shotgun (WGS) entry which is preliminary data.</text>
</comment>
<organism evidence="3 5">
    <name type="scientific">Candidatus Infernicultor aquiphilus</name>
    <dbReference type="NCBI Taxonomy" id="1805029"/>
    <lineage>
        <taxon>Bacteria</taxon>
        <taxon>Pseudomonadati</taxon>
        <taxon>Atribacterota</taxon>
        <taxon>Candidatus Phoenicimicrobiia</taxon>
        <taxon>Candidatus Pheonicimicrobiales</taxon>
        <taxon>Candidatus Phoenicimicrobiaceae</taxon>
        <taxon>Candidatus Infernicultor</taxon>
    </lineage>
</organism>
<comment type="similarity">
    <text evidence="1">Belongs to the GSP E family.</text>
</comment>
<dbReference type="PANTHER" id="PTHR30486">
    <property type="entry name" value="TWITCHING MOTILITY PROTEIN PILT"/>
    <property type="match status" value="1"/>
</dbReference>
<reference evidence="3 5" key="1">
    <citation type="journal article" date="2016" name="Environ. Microbiol.">
        <title>Genomic resolution of a cold subsurface aquifer community provides metabolic insights for novel microbes adapted to high CO concentrations.</title>
        <authorList>
            <person name="Probst A.J."/>
            <person name="Castelle C.J."/>
            <person name="Singh A."/>
            <person name="Brown C.T."/>
            <person name="Anantharaman K."/>
            <person name="Sharon I."/>
            <person name="Hug L.A."/>
            <person name="Burstein D."/>
            <person name="Emerson J.B."/>
            <person name="Thomas B.C."/>
            <person name="Banfield J.F."/>
        </authorList>
    </citation>
    <scope>NUCLEOTIDE SEQUENCE [LARGE SCALE GENOMIC DNA]</scope>
    <source>
        <strain evidence="3">CG2_30_33_13</strain>
    </source>
</reference>
<feature type="domain" description="Bacterial type II secretion system protein E" evidence="2">
    <location>
        <begin position="193"/>
        <end position="207"/>
    </location>
</feature>
<dbReference type="SUPFAM" id="SSF52540">
    <property type="entry name" value="P-loop containing nucleoside triphosphate hydrolases"/>
    <property type="match status" value="1"/>
</dbReference>
<accession>A0A1J5GAM3</accession>
<reference evidence="4 6" key="2">
    <citation type="submission" date="2017-09" db="EMBL/GenBank/DDBJ databases">
        <title>Depth-based differentiation of microbial function through sediment-hosted aquifers and enrichment of novel symbionts in the deep terrestrial subsurface.</title>
        <authorList>
            <person name="Probst A.J."/>
            <person name="Ladd B."/>
            <person name="Jarett J.K."/>
            <person name="Geller-Mcgrath D.E."/>
            <person name="Sieber C.M."/>
            <person name="Emerson J.B."/>
            <person name="Anantharaman K."/>
            <person name="Thomas B.C."/>
            <person name="Malmstrom R."/>
            <person name="Stieglmeier M."/>
            <person name="Klingl A."/>
            <person name="Woyke T."/>
            <person name="Ryan C.M."/>
            <person name="Banfield J.F."/>
        </authorList>
    </citation>
    <scope>NUCLEOTIDE SEQUENCE [LARGE SCALE GENOMIC DNA]</scope>
    <source>
        <strain evidence="4">CG_4_10_14_3_um_filter_34_13</strain>
    </source>
</reference>
<evidence type="ECO:0000313" key="5">
    <source>
        <dbReference type="Proteomes" id="UP000182763"/>
    </source>
</evidence>
<dbReference type="Proteomes" id="UP000230646">
    <property type="component" value="Unassembled WGS sequence"/>
</dbReference>
<evidence type="ECO:0000313" key="4">
    <source>
        <dbReference type="EMBL" id="PIY32286.1"/>
    </source>
</evidence>
<dbReference type="FunFam" id="3.30.450.90:FF:000002">
    <property type="entry name" value="Twitching motility protein PilT"/>
    <property type="match status" value="1"/>
</dbReference>
<dbReference type="STRING" id="1805029.AUK42_05285"/>
<dbReference type="PROSITE" id="PS00662">
    <property type="entry name" value="T2SP_E"/>
    <property type="match status" value="1"/>
</dbReference>
<dbReference type="EMBL" id="MNYY01000102">
    <property type="protein sequence ID" value="OIP69348.1"/>
    <property type="molecule type" value="Genomic_DNA"/>
</dbReference>
<protein>
    <submittedName>
        <fullName evidence="3">Twitching motility protein PilT</fullName>
    </submittedName>
</protein>
<dbReference type="InterPro" id="IPR027417">
    <property type="entry name" value="P-loop_NTPase"/>
</dbReference>
<gene>
    <name evidence="3" type="ORF">AUK42_05285</name>
    <name evidence="4" type="ORF">COZ07_06245</name>
</gene>
<dbReference type="NCBIfam" id="TIGR01420">
    <property type="entry name" value="pilT_fam"/>
    <property type="match status" value="1"/>
</dbReference>
<dbReference type="InterPro" id="IPR050921">
    <property type="entry name" value="T4SS_GSP_E_ATPase"/>
</dbReference>
<dbReference type="Gene3D" id="3.30.450.90">
    <property type="match status" value="1"/>
</dbReference>
<dbReference type="GO" id="GO:0005524">
    <property type="term" value="F:ATP binding"/>
    <property type="evidence" value="ECO:0007669"/>
    <property type="project" value="InterPro"/>
</dbReference>
<dbReference type="Gene3D" id="3.40.50.300">
    <property type="entry name" value="P-loop containing nucleotide triphosphate hydrolases"/>
    <property type="match status" value="1"/>
</dbReference>
<dbReference type="SMART" id="SM00382">
    <property type="entry name" value="AAA"/>
    <property type="match status" value="1"/>
</dbReference>
<evidence type="ECO:0000256" key="1">
    <source>
        <dbReference type="ARBA" id="ARBA00006611"/>
    </source>
</evidence>
<dbReference type="RefSeq" id="WP_406607740.1">
    <property type="nucleotide sequence ID" value="NZ_PFKO01000237.1"/>
</dbReference>
<dbReference type="InterPro" id="IPR006321">
    <property type="entry name" value="PilT/PilU"/>
</dbReference>